<name>A0ABP0GCT6_CLALP</name>
<evidence type="ECO:0000313" key="10">
    <source>
        <dbReference type="EMBL" id="CAK8689585.1"/>
    </source>
</evidence>
<dbReference type="CDD" id="cd14691">
    <property type="entry name" value="bZIP_XBP1"/>
    <property type="match status" value="1"/>
</dbReference>
<feature type="domain" description="BZIP" evidence="9">
    <location>
        <begin position="61"/>
        <end position="117"/>
    </location>
</feature>
<evidence type="ECO:0000256" key="5">
    <source>
        <dbReference type="ARBA" id="ARBA00023242"/>
    </source>
</evidence>
<comment type="caution">
    <text evidence="10">The sequence shown here is derived from an EMBL/GenBank/DDBJ whole genome shotgun (WGS) entry which is preliminary data.</text>
</comment>
<evidence type="ECO:0000256" key="4">
    <source>
        <dbReference type="ARBA" id="ARBA00023163"/>
    </source>
</evidence>
<keyword evidence="1" id="KW-0832">Ubl conjugation</keyword>
<feature type="coiled-coil region" evidence="7">
    <location>
        <begin position="72"/>
        <end position="120"/>
    </location>
</feature>
<dbReference type="PANTHER" id="PTHR46542">
    <property type="entry name" value="X-BOX BINDING PROTEIN 1"/>
    <property type="match status" value="1"/>
</dbReference>
<gene>
    <name evidence="10" type="ORF">CVLEPA_LOCUS21568</name>
</gene>
<evidence type="ECO:0000256" key="8">
    <source>
        <dbReference type="SAM" id="MobiDB-lite"/>
    </source>
</evidence>
<keyword evidence="2" id="KW-0805">Transcription regulation</keyword>
<evidence type="ECO:0000256" key="7">
    <source>
        <dbReference type="SAM" id="Coils"/>
    </source>
</evidence>
<reference evidence="10 11" key="1">
    <citation type="submission" date="2024-02" db="EMBL/GenBank/DDBJ databases">
        <authorList>
            <person name="Daric V."/>
            <person name="Darras S."/>
        </authorList>
    </citation>
    <scope>NUCLEOTIDE SEQUENCE [LARGE SCALE GENOMIC DNA]</scope>
</reference>
<sequence>MLLAIPRITVEVAVNTFMSFLIAQHKTKMAFTYNKSVLPVLPKPDYAKRNTTESIPLSAIEDKELRKKLRNRQSALAARERKKARMLELEKQVSELQETNRRVEDENQYLRARLEVLVRKCLRNGIMLDTERDLLCVRVPSQNQMQRSSVFQDENNFYANAGLNSNQMMENTYQQSQIQKTSGDPFPNSFANDFYKNNSNQQLNGKCGIQALGQRQQEILQTLSSGAIPQVPSTNFYNRTNTVCHMQNLEIKQEPVDSSLTIQKSLVASQGHIQSFAMTQQQTNNSGKQHLPTTSLTASTICSKESDITNLMMSSNCQMKRKENWDSAGTQSLPSIGSMLTLPTKRQRLDLSDDAPSPDNCQNVLKIPELSKNLVPSQARQTGSNKPILLSPIEESLFEDTTENAKTKDSVQTSSEQSQATPSAFFASKQKALLVEKDLSDILSDVDNGDEKMAILDFQDIFLNNEPADSPLSGFSDSGLSMDDSLDWMTDNPIFDL</sequence>
<dbReference type="Pfam" id="PF00170">
    <property type="entry name" value="bZIP_1"/>
    <property type="match status" value="1"/>
</dbReference>
<dbReference type="Gene3D" id="1.20.5.170">
    <property type="match status" value="1"/>
</dbReference>
<keyword evidence="5" id="KW-0539">Nucleus</keyword>
<protein>
    <recommendedName>
        <fullName evidence="6">X-box-binding protein 1</fullName>
    </recommendedName>
</protein>
<evidence type="ECO:0000256" key="6">
    <source>
        <dbReference type="ARBA" id="ARBA00040165"/>
    </source>
</evidence>
<evidence type="ECO:0000256" key="3">
    <source>
        <dbReference type="ARBA" id="ARBA00023125"/>
    </source>
</evidence>
<evidence type="ECO:0000256" key="2">
    <source>
        <dbReference type="ARBA" id="ARBA00023015"/>
    </source>
</evidence>
<feature type="compositionally biased region" description="Polar residues" evidence="8">
    <location>
        <begin position="410"/>
        <end position="422"/>
    </location>
</feature>
<evidence type="ECO:0000313" key="11">
    <source>
        <dbReference type="Proteomes" id="UP001642483"/>
    </source>
</evidence>
<keyword evidence="4" id="KW-0804">Transcription</keyword>
<proteinExistence type="predicted"/>
<feature type="region of interest" description="Disordered" evidence="8">
    <location>
        <begin position="401"/>
        <end position="422"/>
    </location>
</feature>
<dbReference type="PROSITE" id="PS50217">
    <property type="entry name" value="BZIP"/>
    <property type="match status" value="1"/>
</dbReference>
<dbReference type="InterPro" id="IPR052470">
    <property type="entry name" value="ER_Stress-Reg_TF"/>
</dbReference>
<evidence type="ECO:0000256" key="1">
    <source>
        <dbReference type="ARBA" id="ARBA00022843"/>
    </source>
</evidence>
<dbReference type="Proteomes" id="UP001642483">
    <property type="component" value="Unassembled WGS sequence"/>
</dbReference>
<keyword evidence="7" id="KW-0175">Coiled coil</keyword>
<dbReference type="InterPro" id="IPR004827">
    <property type="entry name" value="bZIP"/>
</dbReference>
<dbReference type="EMBL" id="CAWYQH010000108">
    <property type="protein sequence ID" value="CAK8689585.1"/>
    <property type="molecule type" value="Genomic_DNA"/>
</dbReference>
<accession>A0ABP0GCT6</accession>
<dbReference type="SUPFAM" id="SSF57959">
    <property type="entry name" value="Leucine zipper domain"/>
    <property type="match status" value="1"/>
</dbReference>
<dbReference type="PANTHER" id="PTHR46542:SF1">
    <property type="entry name" value="X-BOX BINDING PROTEIN 1"/>
    <property type="match status" value="1"/>
</dbReference>
<evidence type="ECO:0000259" key="9">
    <source>
        <dbReference type="PROSITE" id="PS50217"/>
    </source>
</evidence>
<dbReference type="SMART" id="SM00338">
    <property type="entry name" value="BRLZ"/>
    <property type="match status" value="1"/>
</dbReference>
<dbReference type="InterPro" id="IPR046347">
    <property type="entry name" value="bZIP_sf"/>
</dbReference>
<keyword evidence="11" id="KW-1185">Reference proteome</keyword>
<keyword evidence="3" id="KW-0238">DNA-binding</keyword>
<organism evidence="10 11">
    <name type="scientific">Clavelina lepadiformis</name>
    <name type="common">Light-bulb sea squirt</name>
    <name type="synonym">Ascidia lepadiformis</name>
    <dbReference type="NCBI Taxonomy" id="159417"/>
    <lineage>
        <taxon>Eukaryota</taxon>
        <taxon>Metazoa</taxon>
        <taxon>Chordata</taxon>
        <taxon>Tunicata</taxon>
        <taxon>Ascidiacea</taxon>
        <taxon>Aplousobranchia</taxon>
        <taxon>Clavelinidae</taxon>
        <taxon>Clavelina</taxon>
    </lineage>
</organism>